<evidence type="ECO:0000313" key="2">
    <source>
        <dbReference type="Proteomes" id="UP000291130"/>
    </source>
</evidence>
<dbReference type="RefSeq" id="WP_130264049.1">
    <property type="nucleotide sequence ID" value="NZ_CP035952.1"/>
</dbReference>
<accession>A0A411MH34</accession>
<organism evidence="1 2">
    <name type="scientific">Pseudomonas tructae</name>
    <dbReference type="NCBI Taxonomy" id="2518644"/>
    <lineage>
        <taxon>Bacteria</taxon>
        <taxon>Pseudomonadati</taxon>
        <taxon>Pseudomonadota</taxon>
        <taxon>Gammaproteobacteria</taxon>
        <taxon>Pseudomonadales</taxon>
        <taxon>Pseudomonadaceae</taxon>
        <taxon>Pseudomonas</taxon>
    </lineage>
</organism>
<dbReference type="InterPro" id="IPR024510">
    <property type="entry name" value="DUF2589"/>
</dbReference>
<dbReference type="Pfam" id="PF11655">
    <property type="entry name" value="DUF2589"/>
    <property type="match status" value="1"/>
</dbReference>
<keyword evidence="2" id="KW-1185">Reference proteome</keyword>
<dbReference type="OrthoDB" id="1043330at2"/>
<dbReference type="KEGG" id="ptk:EXN22_10875"/>
<name>A0A411MH34_9PSED</name>
<sequence length="201" mass="21578">MPTIDKDLIGSVMNALPLDRMIAGPLQAMVQAQVAASQSYADFLMGVCVENGKAVAVEFSYDESITDENGESKGTVTKQMRIPLMAAIAHPNIAIEEGSVEFEVTITQQAESSRETAGSASTAASFGFGRFKMELKGEVSHKSTQTRKTDTRARYAFNTKIRRQDPPEALMRVIDALTNAATKPVTANIGSGNTSGSRVQE</sequence>
<dbReference type="AlphaFoldDB" id="A0A411MH34"/>
<reference evidence="1 2" key="1">
    <citation type="submission" date="2019-02" db="EMBL/GenBank/DDBJ databases">
        <title>Complete genome sequence of Pseudomonas sp. SNU WT1 isolated from rainbow trout.</title>
        <authorList>
            <person name="Oh W.T."/>
            <person name="Park S.C."/>
        </authorList>
    </citation>
    <scope>NUCLEOTIDE SEQUENCE [LARGE SCALE GENOMIC DNA]</scope>
    <source>
        <strain evidence="1 2">SNU WT1</strain>
    </source>
</reference>
<gene>
    <name evidence="1" type="ORF">EXN22_10875</name>
</gene>
<evidence type="ECO:0000313" key="1">
    <source>
        <dbReference type="EMBL" id="QBF26172.1"/>
    </source>
</evidence>
<proteinExistence type="predicted"/>
<dbReference type="EMBL" id="CP035952">
    <property type="protein sequence ID" value="QBF26172.1"/>
    <property type="molecule type" value="Genomic_DNA"/>
</dbReference>
<protein>
    <submittedName>
        <fullName evidence="1">DUF2589 domain-containing protein</fullName>
    </submittedName>
</protein>
<dbReference type="Proteomes" id="UP000291130">
    <property type="component" value="Chromosome"/>
</dbReference>